<evidence type="ECO:0000256" key="1">
    <source>
        <dbReference type="SAM" id="SignalP"/>
    </source>
</evidence>
<proteinExistence type="predicted"/>
<dbReference type="EMBL" id="ML992664">
    <property type="protein sequence ID" value="KAF2216382.1"/>
    <property type="molecule type" value="Genomic_DNA"/>
</dbReference>
<dbReference type="Gene3D" id="1.20.1280.140">
    <property type="match status" value="1"/>
</dbReference>
<keyword evidence="3" id="KW-1185">Reference proteome</keyword>
<reference evidence="2" key="1">
    <citation type="journal article" date="2020" name="Stud. Mycol.">
        <title>101 Dothideomycetes genomes: a test case for predicting lifestyles and emergence of pathogens.</title>
        <authorList>
            <person name="Haridas S."/>
            <person name="Albert R."/>
            <person name="Binder M."/>
            <person name="Bloem J."/>
            <person name="Labutti K."/>
            <person name="Salamov A."/>
            <person name="Andreopoulos B."/>
            <person name="Baker S."/>
            <person name="Barry K."/>
            <person name="Bills G."/>
            <person name="Bluhm B."/>
            <person name="Cannon C."/>
            <person name="Castanera R."/>
            <person name="Culley D."/>
            <person name="Daum C."/>
            <person name="Ezra D."/>
            <person name="Gonzalez J."/>
            <person name="Henrissat B."/>
            <person name="Kuo A."/>
            <person name="Liang C."/>
            <person name="Lipzen A."/>
            <person name="Lutzoni F."/>
            <person name="Magnuson J."/>
            <person name="Mondo S."/>
            <person name="Nolan M."/>
            <person name="Ohm R."/>
            <person name="Pangilinan J."/>
            <person name="Park H.-J."/>
            <person name="Ramirez L."/>
            <person name="Alfaro M."/>
            <person name="Sun H."/>
            <person name="Tritt A."/>
            <person name="Yoshinaga Y."/>
            <person name="Zwiers L.-H."/>
            <person name="Turgeon B."/>
            <person name="Goodwin S."/>
            <person name="Spatafora J."/>
            <person name="Crous P."/>
            <person name="Grigoriev I."/>
        </authorList>
    </citation>
    <scope>NUCLEOTIDE SEQUENCE</scope>
    <source>
        <strain evidence="2">SCOH1-5</strain>
    </source>
</reference>
<name>A0A6A6FSB9_9PEZI</name>
<dbReference type="PANTHER" id="PTHR38123">
    <property type="entry name" value="CELL WALL SERINE-THREONINE-RICH GALACTOMANNOPROTEIN MP1 (AFU_ORTHOLOGUE AFUA_4G03240)"/>
    <property type="match status" value="1"/>
</dbReference>
<dbReference type="AlphaFoldDB" id="A0A6A6FSB9"/>
<feature type="signal peptide" evidence="1">
    <location>
        <begin position="1"/>
        <end position="18"/>
    </location>
</feature>
<dbReference type="Pfam" id="PF12296">
    <property type="entry name" value="HsbA"/>
    <property type="match status" value="1"/>
</dbReference>
<dbReference type="GO" id="GO:0005576">
    <property type="term" value="C:extracellular region"/>
    <property type="evidence" value="ECO:0007669"/>
    <property type="project" value="TreeGrafter"/>
</dbReference>
<sequence>MAPIYALLPIILAAFTIASPATLVSRQELVTAQTIQQDVVNIHTGVESLREHVSAYNGEPLKAVPLAGDFTAIHLANRKGFANANIRQTDFTAEESTAIVQTVIDTVGISIPASVDITKEKKPLFDEAGLSPVILGALIILLDDHNTFSAAVQEDLSADFVRAEEVVVRIRDAIQDGIDFYST</sequence>
<dbReference type="InterPro" id="IPR021054">
    <property type="entry name" value="Cell_wall_mannoprotein_1"/>
</dbReference>
<dbReference type="Proteomes" id="UP000799539">
    <property type="component" value="Unassembled WGS sequence"/>
</dbReference>
<organism evidence="2 3">
    <name type="scientific">Cercospora zeae-maydis SCOH1-5</name>
    <dbReference type="NCBI Taxonomy" id="717836"/>
    <lineage>
        <taxon>Eukaryota</taxon>
        <taxon>Fungi</taxon>
        <taxon>Dikarya</taxon>
        <taxon>Ascomycota</taxon>
        <taxon>Pezizomycotina</taxon>
        <taxon>Dothideomycetes</taxon>
        <taxon>Dothideomycetidae</taxon>
        <taxon>Mycosphaerellales</taxon>
        <taxon>Mycosphaerellaceae</taxon>
        <taxon>Cercospora</taxon>
    </lineage>
</organism>
<dbReference type="OrthoDB" id="2422134at2759"/>
<evidence type="ECO:0000313" key="2">
    <source>
        <dbReference type="EMBL" id="KAF2216382.1"/>
    </source>
</evidence>
<evidence type="ECO:0000313" key="3">
    <source>
        <dbReference type="Proteomes" id="UP000799539"/>
    </source>
</evidence>
<feature type="chain" id="PRO_5025500607" evidence="1">
    <location>
        <begin position="19"/>
        <end position="183"/>
    </location>
</feature>
<dbReference type="PANTHER" id="PTHR38123:SF5">
    <property type="entry name" value="CELL WALL GALACTOMANNOPROTEIN"/>
    <property type="match status" value="1"/>
</dbReference>
<gene>
    <name evidence="2" type="ORF">CERZMDRAFT_33294</name>
</gene>
<keyword evidence="1" id="KW-0732">Signal</keyword>
<accession>A0A6A6FSB9</accession>
<protein>
    <submittedName>
        <fullName evidence="2">Uncharacterized protein</fullName>
    </submittedName>
</protein>